<dbReference type="EMBL" id="MLCB01000190">
    <property type="protein sequence ID" value="OJI92260.1"/>
    <property type="molecule type" value="Genomic_DNA"/>
</dbReference>
<dbReference type="Pfam" id="PF11215">
    <property type="entry name" value="DUF3010"/>
    <property type="match status" value="1"/>
</dbReference>
<reference evidence="1 2" key="1">
    <citation type="submission" date="2016-10" db="EMBL/GenBank/DDBJ databases">
        <title>Genome sequence of Planktotalea frisia SH6-1.</title>
        <authorList>
            <person name="Poehlein A."/>
            <person name="Bakenhus I."/>
            <person name="Voget S."/>
            <person name="Brinkhoff T."/>
            <person name="Simon M."/>
        </authorList>
    </citation>
    <scope>NUCLEOTIDE SEQUENCE [LARGE SCALE GENOMIC DNA]</scope>
    <source>
        <strain evidence="1 2">SH6-1</strain>
    </source>
</reference>
<dbReference type="AlphaFoldDB" id="A0A1L9NSH3"/>
<dbReference type="Proteomes" id="UP000184514">
    <property type="component" value="Unassembled WGS sequence"/>
</dbReference>
<sequence>MRVCGCEISASEVRLAVAYHDDEGGVEMLRLKTTRVVLEDDTSEADLRSVLADLQQFSRDHEIDVCVIKTRAKKGRMAGGAVSFKIETLIQLVEGSKTKFVSPVTLSHYAKKGLDEYPEKLPVYLKNAFLSGAYALTKPGFLA</sequence>
<evidence type="ECO:0000313" key="1">
    <source>
        <dbReference type="EMBL" id="OJI92260.1"/>
    </source>
</evidence>
<protein>
    <recommendedName>
        <fullName evidence="3">DUF3010 family protein</fullName>
    </recommendedName>
</protein>
<organism evidence="1 2">
    <name type="scientific">Planktotalea frisia</name>
    <dbReference type="NCBI Taxonomy" id="696762"/>
    <lineage>
        <taxon>Bacteria</taxon>
        <taxon>Pseudomonadati</taxon>
        <taxon>Pseudomonadota</taxon>
        <taxon>Alphaproteobacteria</taxon>
        <taxon>Rhodobacterales</taxon>
        <taxon>Paracoccaceae</taxon>
        <taxon>Planktotalea</taxon>
    </lineage>
</organism>
<gene>
    <name evidence="1" type="ORF">PFRI_35070</name>
</gene>
<proteinExistence type="predicted"/>
<comment type="caution">
    <text evidence="1">The sequence shown here is derived from an EMBL/GenBank/DDBJ whole genome shotgun (WGS) entry which is preliminary data.</text>
</comment>
<name>A0A1L9NSH3_9RHOB</name>
<evidence type="ECO:0000313" key="2">
    <source>
        <dbReference type="Proteomes" id="UP000184514"/>
    </source>
</evidence>
<dbReference type="STRING" id="696762.PFRI_35070"/>
<accession>A0A1L9NSH3</accession>
<evidence type="ECO:0008006" key="3">
    <source>
        <dbReference type="Google" id="ProtNLM"/>
    </source>
</evidence>
<dbReference type="RefSeq" id="WP_072632012.1">
    <property type="nucleotide sequence ID" value="NZ_MLCB01000190.1"/>
</dbReference>
<dbReference type="OrthoDB" id="7850085at2"/>
<dbReference type="InterPro" id="IPR021378">
    <property type="entry name" value="DUF3010"/>
</dbReference>
<keyword evidence="2" id="KW-1185">Reference proteome</keyword>